<reference evidence="3 4" key="1">
    <citation type="submission" date="2016-10" db="EMBL/GenBank/DDBJ databases">
        <authorList>
            <person name="de Groot N.N."/>
        </authorList>
    </citation>
    <scope>NUCLEOTIDE SEQUENCE [LARGE SCALE GENOMIC DNA]</scope>
    <source>
        <strain evidence="4">P4B,CCM 7963,CECT 7998,DSM 25260,IBRC-M 10614,KCTC 13821</strain>
    </source>
</reference>
<dbReference type="RefSeq" id="WP_091579757.1">
    <property type="nucleotide sequence ID" value="NZ_FNDU01000001.1"/>
</dbReference>
<feature type="domain" description="Helix-turn-helix" evidence="2">
    <location>
        <begin position="5"/>
        <end position="47"/>
    </location>
</feature>
<dbReference type="OrthoDB" id="2991292at2"/>
<dbReference type="Gene3D" id="1.10.1660.10">
    <property type="match status" value="1"/>
</dbReference>
<dbReference type="AlphaFoldDB" id="A0A1G8CAJ4"/>
<evidence type="ECO:0000313" key="3">
    <source>
        <dbReference type="EMBL" id="SDH42408.1"/>
    </source>
</evidence>
<dbReference type="InterPro" id="IPR041657">
    <property type="entry name" value="HTH_17"/>
</dbReference>
<evidence type="ECO:0000256" key="1">
    <source>
        <dbReference type="SAM" id="Coils"/>
    </source>
</evidence>
<dbReference type="STRING" id="930129.SAMN05216352_101247"/>
<gene>
    <name evidence="3" type="ORF">SAMN05216352_101247</name>
</gene>
<dbReference type="Pfam" id="PF12728">
    <property type="entry name" value="HTH_17"/>
    <property type="match status" value="1"/>
</dbReference>
<name>A0A1G8CAJ4_9BACI</name>
<keyword evidence="1" id="KW-0175">Coiled coil</keyword>
<protein>
    <submittedName>
        <fullName evidence="3">Chromosome-anchoring protein RacA</fullName>
    </submittedName>
</protein>
<proteinExistence type="predicted"/>
<evidence type="ECO:0000313" key="4">
    <source>
        <dbReference type="Proteomes" id="UP000199017"/>
    </source>
</evidence>
<keyword evidence="4" id="KW-1185">Reference proteome</keyword>
<feature type="coiled-coil region" evidence="1">
    <location>
        <begin position="74"/>
        <end position="134"/>
    </location>
</feature>
<dbReference type="InterPro" id="IPR009061">
    <property type="entry name" value="DNA-bd_dom_put_sf"/>
</dbReference>
<dbReference type="SUPFAM" id="SSF46955">
    <property type="entry name" value="Putative DNA-binding domain"/>
    <property type="match status" value="1"/>
</dbReference>
<sequence length="164" mass="19472">MKEKLYKTKDVADQLNVSAGTVLKWVKKHDIPYSVNQYGHYCFEEKHLPLFNEIKEQNRQLNSTNTKKEPPVTTNVLTERITNMEDKIKILERMVSSKADDIVSFQLMEHRKEIRSVNKQLQKIEDRLYKLEDKKETWAMTELEKQTKKDKRVLTSILSAMRIM</sequence>
<organism evidence="3 4">
    <name type="scientific">Alteribacillus bidgolensis</name>
    <dbReference type="NCBI Taxonomy" id="930129"/>
    <lineage>
        <taxon>Bacteria</taxon>
        <taxon>Bacillati</taxon>
        <taxon>Bacillota</taxon>
        <taxon>Bacilli</taxon>
        <taxon>Bacillales</taxon>
        <taxon>Bacillaceae</taxon>
        <taxon>Alteribacillus</taxon>
    </lineage>
</organism>
<dbReference type="Proteomes" id="UP000199017">
    <property type="component" value="Unassembled WGS sequence"/>
</dbReference>
<accession>A0A1G8CAJ4</accession>
<dbReference type="EMBL" id="FNDU01000001">
    <property type="protein sequence ID" value="SDH42408.1"/>
    <property type="molecule type" value="Genomic_DNA"/>
</dbReference>
<evidence type="ECO:0000259" key="2">
    <source>
        <dbReference type="Pfam" id="PF12728"/>
    </source>
</evidence>